<sequence length="114" mass="13499">MDDGKKYHDRHLNYLRNPESSSGEGRKILIIVTDEIRSLHNLLRSIELPAFRPMHNLDYSLKKIFFVEKLECKRFEGYRTQTKRPRRCICKGSLECNALLYSKLTKLPFVRVLT</sequence>
<reference evidence="1" key="1">
    <citation type="submission" date="2012-04" db="EMBL/GenBank/DDBJ databases">
        <title>The Genome Sequence of Loa loa.</title>
        <authorList>
            <consortium name="The Broad Institute Genome Sequencing Platform"/>
            <consortium name="Broad Institute Genome Sequencing Center for Infectious Disease"/>
            <person name="Nutman T.B."/>
            <person name="Fink D.L."/>
            <person name="Russ C."/>
            <person name="Young S."/>
            <person name="Zeng Q."/>
            <person name="Gargeya S."/>
            <person name="Alvarado L."/>
            <person name="Berlin A."/>
            <person name="Chapman S.B."/>
            <person name="Chen Z."/>
            <person name="Freedman E."/>
            <person name="Gellesch M."/>
            <person name="Goldberg J."/>
            <person name="Griggs A."/>
            <person name="Gujja S."/>
            <person name="Heilman E.R."/>
            <person name="Heiman D."/>
            <person name="Howarth C."/>
            <person name="Mehta T."/>
            <person name="Neiman D."/>
            <person name="Pearson M."/>
            <person name="Roberts A."/>
            <person name="Saif S."/>
            <person name="Shea T."/>
            <person name="Shenoy N."/>
            <person name="Sisk P."/>
            <person name="Stolte C."/>
            <person name="Sykes S."/>
            <person name="White J."/>
            <person name="Yandava C."/>
            <person name="Haas B."/>
            <person name="Henn M.R."/>
            <person name="Nusbaum C."/>
            <person name="Birren B."/>
        </authorList>
    </citation>
    <scope>NUCLEOTIDE SEQUENCE [LARGE SCALE GENOMIC DNA]</scope>
</reference>
<dbReference type="EMBL" id="JH712284">
    <property type="protein sequence ID" value="EFO20436.1"/>
    <property type="molecule type" value="Genomic_DNA"/>
</dbReference>
<dbReference type="KEGG" id="loa:LOAG_08059"/>
<evidence type="ECO:0000313" key="1">
    <source>
        <dbReference type="EMBL" id="EFO20436.1"/>
    </source>
</evidence>
<accession>A0A1S0TW73</accession>
<proteinExistence type="predicted"/>
<name>A0A1S0TW73_LOALO</name>
<organism evidence="1">
    <name type="scientific">Loa loa</name>
    <name type="common">Eye worm</name>
    <name type="synonym">Filaria loa</name>
    <dbReference type="NCBI Taxonomy" id="7209"/>
    <lineage>
        <taxon>Eukaryota</taxon>
        <taxon>Metazoa</taxon>
        <taxon>Ecdysozoa</taxon>
        <taxon>Nematoda</taxon>
        <taxon>Chromadorea</taxon>
        <taxon>Rhabditida</taxon>
        <taxon>Spirurina</taxon>
        <taxon>Spiruromorpha</taxon>
        <taxon>Filarioidea</taxon>
        <taxon>Onchocercidae</taxon>
        <taxon>Loa</taxon>
    </lineage>
</organism>
<dbReference type="InParanoid" id="A0A1S0TW73"/>
<dbReference type="CTD" id="9945480"/>
<gene>
    <name evidence="1" type="ORF">LOAG_08059</name>
</gene>
<dbReference type="AlphaFoldDB" id="A0A1S0TW73"/>
<protein>
    <submittedName>
        <fullName evidence="1">Uncharacterized protein</fullName>
    </submittedName>
</protein>
<dbReference type="RefSeq" id="XP_003143637.1">
    <property type="nucleotide sequence ID" value="XM_003143589.1"/>
</dbReference>
<dbReference type="GeneID" id="9945480"/>